<keyword evidence="3" id="KW-1185">Reference proteome</keyword>
<name>A0A9N7UW48_PLEPL</name>
<evidence type="ECO:0000313" key="3">
    <source>
        <dbReference type="Proteomes" id="UP001153269"/>
    </source>
</evidence>
<feature type="region of interest" description="Disordered" evidence="1">
    <location>
        <begin position="52"/>
        <end position="111"/>
    </location>
</feature>
<feature type="compositionally biased region" description="Acidic residues" evidence="1">
    <location>
        <begin position="52"/>
        <end position="63"/>
    </location>
</feature>
<gene>
    <name evidence="2" type="ORF">PLEPLA_LOCUS25423</name>
</gene>
<feature type="compositionally biased region" description="Gly residues" evidence="1">
    <location>
        <begin position="83"/>
        <end position="93"/>
    </location>
</feature>
<reference evidence="2" key="1">
    <citation type="submission" date="2020-03" db="EMBL/GenBank/DDBJ databases">
        <authorList>
            <person name="Weist P."/>
        </authorList>
    </citation>
    <scope>NUCLEOTIDE SEQUENCE</scope>
</reference>
<dbReference type="Proteomes" id="UP001153269">
    <property type="component" value="Unassembled WGS sequence"/>
</dbReference>
<dbReference type="EMBL" id="CADEAL010002024">
    <property type="protein sequence ID" value="CAB1437441.1"/>
    <property type="molecule type" value="Genomic_DNA"/>
</dbReference>
<dbReference type="AlphaFoldDB" id="A0A9N7UW48"/>
<accession>A0A9N7UW48</accession>
<evidence type="ECO:0000313" key="2">
    <source>
        <dbReference type="EMBL" id="CAB1437441.1"/>
    </source>
</evidence>
<organism evidence="2 3">
    <name type="scientific">Pleuronectes platessa</name>
    <name type="common">European plaice</name>
    <dbReference type="NCBI Taxonomy" id="8262"/>
    <lineage>
        <taxon>Eukaryota</taxon>
        <taxon>Metazoa</taxon>
        <taxon>Chordata</taxon>
        <taxon>Craniata</taxon>
        <taxon>Vertebrata</taxon>
        <taxon>Euteleostomi</taxon>
        <taxon>Actinopterygii</taxon>
        <taxon>Neopterygii</taxon>
        <taxon>Teleostei</taxon>
        <taxon>Neoteleostei</taxon>
        <taxon>Acanthomorphata</taxon>
        <taxon>Carangaria</taxon>
        <taxon>Pleuronectiformes</taxon>
        <taxon>Pleuronectoidei</taxon>
        <taxon>Pleuronectidae</taxon>
        <taxon>Pleuronectes</taxon>
    </lineage>
</organism>
<evidence type="ECO:0000256" key="1">
    <source>
        <dbReference type="SAM" id="MobiDB-lite"/>
    </source>
</evidence>
<comment type="caution">
    <text evidence="2">The sequence shown here is derived from an EMBL/GenBank/DDBJ whole genome shotgun (WGS) entry which is preliminary data.</text>
</comment>
<protein>
    <submittedName>
        <fullName evidence="2">Uncharacterized protein</fullName>
    </submittedName>
</protein>
<sequence length="111" mass="11873">MRQISVEQQLCHRLSLCPSSYQPLCSSQGPHPASCASLGYLDELCATWIPEAEGEEGGSEEGEAPIGCPRRRSPGSYRLMGRQGFGEGGGGGQRRMAPDKLTLTASEYRAA</sequence>
<proteinExistence type="predicted"/>